<keyword evidence="6" id="KW-1185">Reference proteome</keyword>
<evidence type="ECO:0000313" key="5">
    <source>
        <dbReference type="EMBL" id="GGF88668.1"/>
    </source>
</evidence>
<sequence>MKLSTVCLLAGVLLPVLSQADSVKVDAYTFGGLKARAIGPAVMSGRIAALDATADETPVIYVGTASGGVWKSKDGGVGFEPVFDDHNQSIGAVKIDPNNASHVWVGTGESWVRNTVSVGDGIYLSTDGGDKWQHLGLEKTERIAAIEVSSQSGDTVFVCATGALWNDAEERGVYRTTNRGKTWEKVLYVNASTGCSDLVIDPNNPNILYAGMWQFRRYPDYFTSGGEGSGLYRSIDGGDSWQEMTNGLPQDDKGRIALAIANSRSTTVYATVEAKETALYRSDDMGKTWHKKSDAGMIQMRPFYFGELQVDPKDPERVYKPSFITVTSVDGGESFSSMFAGGFNIPIHPDHHALWINPDNPSQLVLGTDGGVYISYNKGGNWRMVGTLPVSQFYHVSHDDQWPYHVYGGLQDNGSWAGPSRAPGGIKPGDWHSIGMGDGFWAFVDKLDHNIIYSEYQGGQLLRLNRTIGELKHIPPVANEGEKPLRFNWNTPLLVSEANPGTIYYGSQYLHQSTDRGESWQTLSPDLTTDDPKRQRQADTGGLTLDNSTAENNATIYTIAESILDKQLLWVGTDDGLIHVSKDAGESWQNVGKNIQGVPKGTWVSRITASPHQVGSAFVTFDGHRSGDMKTYAFQTNDFGRTWHALPTDELGYAWVLKQDTVNPDLLFLGTEFGLYISLDSGKNWARFKENLPKVAVHDLVIHPTEHDVILATHGRGVYIIDDISPLRALTQDKLNENVVMLPSRPAVMVEGGALQSFSGGDDFIGSNPSEVAVISYYLKKRHMFGDMKINILDENDQVITSLVAGKRRGINRVDWPMRLKAPKFPPSTSLVPGFLGPRVAEGRYKVELIKGKKSYYSTVDLVPDPRSSHTLEDRKEQQQLSMRLYNAINDLTFQLSQLQDVVSQLHEKKDLSTGAQKKAEKFEQAYKKLNARFTATKKGMITGESKLREQLGTLFGHVVAYSGKPSQTQYQLADKLIDDVANAIQAGQALLSKQLPAINKQLGEDDAIKLIDRTTWDEKNGMGLTSQPVNKAWLINGGHIHH</sequence>
<dbReference type="AlphaFoldDB" id="A0A917CID0"/>
<evidence type="ECO:0000259" key="4">
    <source>
        <dbReference type="Pfam" id="PF15902"/>
    </source>
</evidence>
<evidence type="ECO:0000313" key="6">
    <source>
        <dbReference type="Proteomes" id="UP000605253"/>
    </source>
</evidence>
<dbReference type="InterPro" id="IPR052025">
    <property type="entry name" value="Xyloglucanase_GH74"/>
</dbReference>
<dbReference type="Proteomes" id="UP000605253">
    <property type="component" value="Unassembled WGS sequence"/>
</dbReference>
<dbReference type="RefSeq" id="WP_188364318.1">
    <property type="nucleotide sequence ID" value="NZ_BAABJF010000032.1"/>
</dbReference>
<name>A0A917CID0_9GAMM</name>
<dbReference type="InterPro" id="IPR036278">
    <property type="entry name" value="Sialidase_sf"/>
</dbReference>
<keyword evidence="3" id="KW-0732">Signal</keyword>
<feature type="chain" id="PRO_5036972605" description="Sortilin N-terminal domain-containing protein" evidence="3">
    <location>
        <begin position="21"/>
        <end position="1043"/>
    </location>
</feature>
<dbReference type="EMBL" id="BMEO01000002">
    <property type="protein sequence ID" value="GGF88668.1"/>
    <property type="molecule type" value="Genomic_DNA"/>
</dbReference>
<keyword evidence="1" id="KW-0677">Repeat</keyword>
<dbReference type="InterPro" id="IPR031778">
    <property type="entry name" value="Sortilin_N"/>
</dbReference>
<dbReference type="GO" id="GO:0010411">
    <property type="term" value="P:xyloglucan metabolic process"/>
    <property type="evidence" value="ECO:0007669"/>
    <property type="project" value="TreeGrafter"/>
</dbReference>
<comment type="caution">
    <text evidence="5">The sequence shown here is derived from an EMBL/GenBank/DDBJ whole genome shotgun (WGS) entry which is preliminary data.</text>
</comment>
<reference evidence="5" key="1">
    <citation type="journal article" date="2014" name="Int. J. Syst. Evol. Microbiol.">
        <title>Complete genome sequence of Corynebacterium casei LMG S-19264T (=DSM 44701T), isolated from a smear-ripened cheese.</title>
        <authorList>
            <consortium name="US DOE Joint Genome Institute (JGI-PGF)"/>
            <person name="Walter F."/>
            <person name="Albersmeier A."/>
            <person name="Kalinowski J."/>
            <person name="Ruckert C."/>
        </authorList>
    </citation>
    <scope>NUCLEOTIDE SEQUENCE</scope>
    <source>
        <strain evidence="5">CGMCC 1.12181</strain>
    </source>
</reference>
<evidence type="ECO:0000256" key="1">
    <source>
        <dbReference type="ARBA" id="ARBA00022737"/>
    </source>
</evidence>
<dbReference type="PANTHER" id="PTHR43739:SF5">
    <property type="entry name" value="EXO-ALPHA-SIALIDASE"/>
    <property type="match status" value="1"/>
</dbReference>
<dbReference type="Gene3D" id="2.130.10.10">
    <property type="entry name" value="YVTN repeat-like/Quinoprotein amine dehydrogenase"/>
    <property type="match status" value="3"/>
</dbReference>
<evidence type="ECO:0000256" key="2">
    <source>
        <dbReference type="SAM" id="MobiDB-lite"/>
    </source>
</evidence>
<feature type="region of interest" description="Disordered" evidence="2">
    <location>
        <begin position="515"/>
        <end position="547"/>
    </location>
</feature>
<dbReference type="PANTHER" id="PTHR43739">
    <property type="entry name" value="XYLOGLUCANASE (EUROFUNG)"/>
    <property type="match status" value="1"/>
</dbReference>
<reference evidence="5" key="2">
    <citation type="submission" date="2020-09" db="EMBL/GenBank/DDBJ databases">
        <authorList>
            <person name="Sun Q."/>
            <person name="Zhou Y."/>
        </authorList>
    </citation>
    <scope>NUCLEOTIDE SEQUENCE</scope>
    <source>
        <strain evidence="5">CGMCC 1.12181</strain>
    </source>
</reference>
<dbReference type="Pfam" id="PF15902">
    <property type="entry name" value="Sortilin-Vps10"/>
    <property type="match status" value="1"/>
</dbReference>
<dbReference type="InterPro" id="IPR015943">
    <property type="entry name" value="WD40/YVTN_repeat-like_dom_sf"/>
</dbReference>
<evidence type="ECO:0000256" key="3">
    <source>
        <dbReference type="SAM" id="SignalP"/>
    </source>
</evidence>
<dbReference type="SUPFAM" id="SSF50939">
    <property type="entry name" value="Sialidases"/>
    <property type="match status" value="2"/>
</dbReference>
<proteinExistence type="predicted"/>
<accession>A0A917CID0</accession>
<organism evidence="5 6">
    <name type="scientific">Marinicella pacifica</name>
    <dbReference type="NCBI Taxonomy" id="1171543"/>
    <lineage>
        <taxon>Bacteria</taxon>
        <taxon>Pseudomonadati</taxon>
        <taxon>Pseudomonadota</taxon>
        <taxon>Gammaproteobacteria</taxon>
        <taxon>Lysobacterales</taxon>
        <taxon>Marinicellaceae</taxon>
        <taxon>Marinicella</taxon>
    </lineage>
</organism>
<gene>
    <name evidence="5" type="ORF">GCM10011365_07310</name>
</gene>
<feature type="signal peptide" evidence="3">
    <location>
        <begin position="1"/>
        <end position="20"/>
    </location>
</feature>
<feature type="domain" description="Sortilin N-terminal" evidence="4">
    <location>
        <begin position="122"/>
        <end position="247"/>
    </location>
</feature>
<dbReference type="CDD" id="cd15482">
    <property type="entry name" value="Sialidase_non-viral"/>
    <property type="match status" value="2"/>
</dbReference>
<protein>
    <recommendedName>
        <fullName evidence="4">Sortilin N-terminal domain-containing protein</fullName>
    </recommendedName>
</protein>